<sequence length="99" mass="10471">MRGFHRLFSTMCINIDADVTPAIEPTQSCSWHGEKMISPEAASSAASSRSFASPSNTRAPVTAPFIAPTLFPSGLAAGVKDSVTGHTRHRRSIACIIAN</sequence>
<geneLocation type="plasmid" evidence="1">
    <name>pAPEC-O2-ColV</name>
</geneLocation>
<dbReference type="AlphaFoldDB" id="Q2TTT6"/>
<keyword evidence="1" id="KW-0614">Plasmid</keyword>
<protein>
    <submittedName>
        <fullName evidence="1">Uncharacterized protein</fullName>
    </submittedName>
</protein>
<evidence type="ECO:0000313" key="1">
    <source>
        <dbReference type="EMBL" id="ABC42289.1"/>
    </source>
</evidence>
<organism evidence="1">
    <name type="scientific">Escherichia coli</name>
    <dbReference type="NCBI Taxonomy" id="562"/>
    <lineage>
        <taxon>Bacteria</taxon>
        <taxon>Pseudomonadati</taxon>
        <taxon>Pseudomonadota</taxon>
        <taxon>Gammaproteobacteria</taxon>
        <taxon>Enterobacterales</taxon>
        <taxon>Enterobacteriaceae</taxon>
        <taxon>Escherichia</taxon>
    </lineage>
</organism>
<dbReference type="EMBL" id="AY545598">
    <property type="protein sequence ID" value="ABC42289.1"/>
    <property type="molecule type" value="Genomic_DNA"/>
</dbReference>
<gene>
    <name evidence="1" type="ORF">O2ColV189</name>
</gene>
<reference evidence="1" key="1">
    <citation type="journal article" date="2006" name="Infect. Immun.">
        <title>Acquisition of avian pathogenic Escherichia coli plasmids by a commensal E. coli isolate enhances its abilities to kill chicken embryos, grow in human urine, and colonize the murine kidney.</title>
        <authorList>
            <person name="Skyberg J.A."/>
            <person name="Johnson T.J."/>
            <person name="Johnson J.R."/>
            <person name="Clabots C."/>
            <person name="Logue C.M."/>
            <person name="Nolan L.K."/>
        </authorList>
    </citation>
    <scope>NUCLEOTIDE SEQUENCE</scope>
    <source>
        <strain evidence="1">A2363</strain>
        <plasmid evidence="1">pAPEC-O2-ColV</plasmid>
    </source>
</reference>
<name>Q2TTT6_ECOLX</name>
<proteinExistence type="predicted"/>
<accession>Q2TTT6</accession>